<reference evidence="1" key="1">
    <citation type="submission" date="2021-06" db="EMBL/GenBank/DDBJ databases">
        <authorList>
            <person name="Kallberg Y."/>
            <person name="Tangrot J."/>
            <person name="Rosling A."/>
        </authorList>
    </citation>
    <scope>NUCLEOTIDE SEQUENCE</scope>
    <source>
        <strain evidence="1">28 12/20/2015</strain>
    </source>
</reference>
<sequence length="75" mass="8248">SSLAASLVATLAYISNPKEPVLPILVFTNVDMCAIFTWDENAIAVSVPPLIFFIRLVSFIVPVAIEKITRIMNEI</sequence>
<proteinExistence type="predicted"/>
<gene>
    <name evidence="1" type="ORF">SPELUC_LOCUS3665</name>
</gene>
<comment type="caution">
    <text evidence="1">The sequence shown here is derived from an EMBL/GenBank/DDBJ whole genome shotgun (WGS) entry which is preliminary data.</text>
</comment>
<feature type="non-terminal residue" evidence="1">
    <location>
        <position position="1"/>
    </location>
</feature>
<dbReference type="Proteomes" id="UP000789366">
    <property type="component" value="Unassembled WGS sequence"/>
</dbReference>
<evidence type="ECO:0000313" key="1">
    <source>
        <dbReference type="EMBL" id="CAG8515212.1"/>
    </source>
</evidence>
<evidence type="ECO:0000313" key="2">
    <source>
        <dbReference type="Proteomes" id="UP000789366"/>
    </source>
</evidence>
<accession>A0ACA9L8M0</accession>
<organism evidence="1 2">
    <name type="scientific">Cetraspora pellucida</name>
    <dbReference type="NCBI Taxonomy" id="1433469"/>
    <lineage>
        <taxon>Eukaryota</taxon>
        <taxon>Fungi</taxon>
        <taxon>Fungi incertae sedis</taxon>
        <taxon>Mucoromycota</taxon>
        <taxon>Glomeromycotina</taxon>
        <taxon>Glomeromycetes</taxon>
        <taxon>Diversisporales</taxon>
        <taxon>Gigasporaceae</taxon>
        <taxon>Cetraspora</taxon>
    </lineage>
</organism>
<dbReference type="EMBL" id="CAJVPW010002903">
    <property type="protein sequence ID" value="CAG8515212.1"/>
    <property type="molecule type" value="Genomic_DNA"/>
</dbReference>
<protein>
    <submittedName>
        <fullName evidence="1">14202_t:CDS:1</fullName>
    </submittedName>
</protein>
<keyword evidence="2" id="KW-1185">Reference proteome</keyword>
<name>A0ACA9L8M0_9GLOM</name>